<dbReference type="Gene3D" id="1.10.10.10">
    <property type="entry name" value="Winged helix-like DNA-binding domain superfamily/Winged helix DNA-binding domain"/>
    <property type="match status" value="1"/>
</dbReference>
<dbReference type="InterPro" id="IPR039422">
    <property type="entry name" value="MarR/SlyA-like"/>
</dbReference>
<dbReference type="InterPro" id="IPR036390">
    <property type="entry name" value="WH_DNA-bd_sf"/>
</dbReference>
<evidence type="ECO:0000259" key="1">
    <source>
        <dbReference type="PROSITE" id="PS50995"/>
    </source>
</evidence>
<dbReference type="InterPro" id="IPR036388">
    <property type="entry name" value="WH-like_DNA-bd_sf"/>
</dbReference>
<protein>
    <submittedName>
        <fullName evidence="2">DNA-binding MarR family transcriptional regulator</fullName>
    </submittedName>
</protein>
<keyword evidence="2" id="KW-0238">DNA-binding</keyword>
<keyword evidence="3" id="KW-1185">Reference proteome</keyword>
<dbReference type="SUPFAM" id="SSF46785">
    <property type="entry name" value="Winged helix' DNA-binding domain"/>
    <property type="match status" value="1"/>
</dbReference>
<feature type="domain" description="HTH marR-type" evidence="1">
    <location>
        <begin position="1"/>
        <end position="138"/>
    </location>
</feature>
<dbReference type="PROSITE" id="PS50995">
    <property type="entry name" value="HTH_MARR_2"/>
    <property type="match status" value="1"/>
</dbReference>
<name>A0ABT9P8A1_9ACTN</name>
<reference evidence="2 3" key="1">
    <citation type="submission" date="2023-07" db="EMBL/GenBank/DDBJ databases">
        <title>Sequencing the genomes of 1000 actinobacteria strains.</title>
        <authorList>
            <person name="Klenk H.-P."/>
        </authorList>
    </citation>
    <scope>NUCLEOTIDE SEQUENCE [LARGE SCALE GENOMIC DNA]</scope>
    <source>
        <strain evidence="2 3">DSM 44388</strain>
    </source>
</reference>
<evidence type="ECO:0000313" key="2">
    <source>
        <dbReference type="EMBL" id="MDP9828921.1"/>
    </source>
</evidence>
<dbReference type="Proteomes" id="UP001235712">
    <property type="component" value="Unassembled WGS sequence"/>
</dbReference>
<dbReference type="GO" id="GO:0003677">
    <property type="term" value="F:DNA binding"/>
    <property type="evidence" value="ECO:0007669"/>
    <property type="project" value="UniProtKB-KW"/>
</dbReference>
<gene>
    <name evidence="2" type="ORF">J2S57_004670</name>
</gene>
<dbReference type="EMBL" id="JAUSQZ010000001">
    <property type="protein sequence ID" value="MDP9828921.1"/>
    <property type="molecule type" value="Genomic_DNA"/>
</dbReference>
<dbReference type="RefSeq" id="WP_307246610.1">
    <property type="nucleotide sequence ID" value="NZ_JAUSQZ010000001.1"/>
</dbReference>
<dbReference type="SMART" id="SM00347">
    <property type="entry name" value="HTH_MARR"/>
    <property type="match status" value="1"/>
</dbReference>
<evidence type="ECO:0000313" key="3">
    <source>
        <dbReference type="Proteomes" id="UP001235712"/>
    </source>
</evidence>
<dbReference type="Pfam" id="PF01047">
    <property type="entry name" value="MarR"/>
    <property type="match status" value="1"/>
</dbReference>
<dbReference type="InterPro" id="IPR000835">
    <property type="entry name" value="HTH_MarR-typ"/>
</dbReference>
<proteinExistence type="predicted"/>
<accession>A0ABT9P8A1</accession>
<comment type="caution">
    <text evidence="2">The sequence shown here is derived from an EMBL/GenBank/DDBJ whole genome shotgun (WGS) entry which is preliminary data.</text>
</comment>
<organism evidence="2 3">
    <name type="scientific">Kineosporia succinea</name>
    <dbReference type="NCBI Taxonomy" id="84632"/>
    <lineage>
        <taxon>Bacteria</taxon>
        <taxon>Bacillati</taxon>
        <taxon>Actinomycetota</taxon>
        <taxon>Actinomycetes</taxon>
        <taxon>Kineosporiales</taxon>
        <taxon>Kineosporiaceae</taxon>
        <taxon>Kineosporia</taxon>
    </lineage>
</organism>
<dbReference type="PANTHER" id="PTHR33164">
    <property type="entry name" value="TRANSCRIPTIONAL REGULATOR, MARR FAMILY"/>
    <property type="match status" value="1"/>
</dbReference>
<sequence>MSQATEMFFDFVRVETRLYNTADARLRDRHGLTLGQFQLLHIIDSTENCRVLDVVQAIGITVGAASKAVDRVEAAGLCARAANPGDRRSSILTLTPEGAEQLKTARPVLERELTALTADVAPLDELARAAGVLAALRASLEKLG</sequence>
<dbReference type="PANTHER" id="PTHR33164:SF94">
    <property type="entry name" value="TRANSCRIPTIONAL REGULATORY PROTEIN-RELATED"/>
    <property type="match status" value="1"/>
</dbReference>